<dbReference type="Proteomes" id="UP000198935">
    <property type="component" value="Unassembled WGS sequence"/>
</dbReference>
<name>A0A1H3SI16_9BACI</name>
<dbReference type="STRING" id="1503961.SAMN05421736_1115"/>
<evidence type="ECO:0000313" key="2">
    <source>
        <dbReference type="Proteomes" id="UP000198935"/>
    </source>
</evidence>
<reference evidence="2" key="1">
    <citation type="submission" date="2016-10" db="EMBL/GenBank/DDBJ databases">
        <authorList>
            <person name="Varghese N."/>
            <person name="Submissions S."/>
        </authorList>
    </citation>
    <scope>NUCLEOTIDE SEQUENCE [LARGE SCALE GENOMIC DNA]</scope>
    <source>
        <strain evidence="2">SP</strain>
    </source>
</reference>
<organism evidence="1 2">
    <name type="scientific">Evansella caseinilytica</name>
    <dbReference type="NCBI Taxonomy" id="1503961"/>
    <lineage>
        <taxon>Bacteria</taxon>
        <taxon>Bacillati</taxon>
        <taxon>Bacillota</taxon>
        <taxon>Bacilli</taxon>
        <taxon>Bacillales</taxon>
        <taxon>Bacillaceae</taxon>
        <taxon>Evansella</taxon>
    </lineage>
</organism>
<gene>
    <name evidence="1" type="ORF">SAMN05421736_1115</name>
</gene>
<protein>
    <submittedName>
        <fullName evidence="1">Uncharacterized protein</fullName>
    </submittedName>
</protein>
<proteinExistence type="predicted"/>
<accession>A0A1H3SI16</accession>
<dbReference type="EMBL" id="FNPI01000011">
    <property type="protein sequence ID" value="SDZ37338.1"/>
    <property type="molecule type" value="Genomic_DNA"/>
</dbReference>
<sequence length="36" mass="4133">MNIEYADIVTESDGITNQVSLLPAEARKNGFYRFLR</sequence>
<dbReference type="AlphaFoldDB" id="A0A1H3SI16"/>
<keyword evidence="2" id="KW-1185">Reference proteome</keyword>
<evidence type="ECO:0000313" key="1">
    <source>
        <dbReference type="EMBL" id="SDZ37338.1"/>
    </source>
</evidence>